<name>A0A369AAJ2_9FLAO</name>
<sequence>MKSLLHKLTAQLMVFFLLLSGSGVHFSVHVCMGEITDISLFQPADGCCTPEDSGPLDCHEVPSDTDTCEKESCCVTEIVSLASAHQTLILEKLSNINFFTSPEFAGSFTKYNKNTTSEAKVIAYQIPLGKVPLFVLFHRLTYYG</sequence>
<evidence type="ECO:0000313" key="1">
    <source>
        <dbReference type="EMBL" id="RCX05418.1"/>
    </source>
</evidence>
<gene>
    <name evidence="1" type="ORF">DES35_101703</name>
</gene>
<organism evidence="1 2">
    <name type="scientific">Schleiferia thermophila</name>
    <dbReference type="NCBI Taxonomy" id="884107"/>
    <lineage>
        <taxon>Bacteria</taxon>
        <taxon>Pseudomonadati</taxon>
        <taxon>Bacteroidota</taxon>
        <taxon>Flavobacteriia</taxon>
        <taxon>Flavobacteriales</taxon>
        <taxon>Schleiferiaceae</taxon>
        <taxon>Schleiferia</taxon>
    </lineage>
</organism>
<dbReference type="RefSeq" id="WP_114365784.1">
    <property type="nucleotide sequence ID" value="NZ_BHZF01000001.1"/>
</dbReference>
<dbReference type="AlphaFoldDB" id="A0A369AAJ2"/>
<comment type="caution">
    <text evidence="1">The sequence shown here is derived from an EMBL/GenBank/DDBJ whole genome shotgun (WGS) entry which is preliminary data.</text>
</comment>
<dbReference type="EMBL" id="QPJS01000001">
    <property type="protein sequence ID" value="RCX05418.1"/>
    <property type="molecule type" value="Genomic_DNA"/>
</dbReference>
<evidence type="ECO:0000313" key="2">
    <source>
        <dbReference type="Proteomes" id="UP000253517"/>
    </source>
</evidence>
<proteinExistence type="predicted"/>
<reference evidence="1 2" key="1">
    <citation type="submission" date="2018-07" db="EMBL/GenBank/DDBJ databases">
        <title>Genomic Encyclopedia of Type Strains, Phase IV (KMG-IV): sequencing the most valuable type-strain genomes for metagenomic binning, comparative biology and taxonomic classification.</title>
        <authorList>
            <person name="Goeker M."/>
        </authorList>
    </citation>
    <scope>NUCLEOTIDE SEQUENCE [LARGE SCALE GENOMIC DNA]</scope>
    <source>
        <strain evidence="1 2">DSM 21410</strain>
    </source>
</reference>
<protein>
    <submittedName>
        <fullName evidence="1">Uncharacterized protein</fullName>
    </submittedName>
</protein>
<keyword evidence="2" id="KW-1185">Reference proteome</keyword>
<dbReference type="InterPro" id="IPR058512">
    <property type="entry name" value="DUF8199"/>
</dbReference>
<dbReference type="Pfam" id="PF26622">
    <property type="entry name" value="DUF8199"/>
    <property type="match status" value="1"/>
</dbReference>
<dbReference type="Proteomes" id="UP000253517">
    <property type="component" value="Unassembled WGS sequence"/>
</dbReference>
<accession>A0A369AAJ2</accession>
<dbReference type="NCBIfam" id="NF047658">
    <property type="entry name" value="HYC_CC_PP"/>
    <property type="match status" value="1"/>
</dbReference>
<dbReference type="InterPro" id="IPR058060">
    <property type="entry name" value="HYC_CC_PP"/>
</dbReference>